<organism evidence="1 2">
    <name type="scientific">Miniphocaeibacter halophilus</name>
    <dbReference type="NCBI Taxonomy" id="2931922"/>
    <lineage>
        <taxon>Bacteria</taxon>
        <taxon>Bacillati</taxon>
        <taxon>Bacillota</taxon>
        <taxon>Tissierellia</taxon>
        <taxon>Tissierellales</taxon>
        <taxon>Peptoniphilaceae</taxon>
        <taxon>Miniphocaeibacter</taxon>
    </lineage>
</organism>
<evidence type="ECO:0000313" key="1">
    <source>
        <dbReference type="EMBL" id="QQK07642.1"/>
    </source>
</evidence>
<dbReference type="EMBL" id="CP066744">
    <property type="protein sequence ID" value="QQK07642.1"/>
    <property type="molecule type" value="Genomic_DNA"/>
</dbReference>
<sequence>MLENNKWFEIIINLPKEFEDIVYSILYDYDISTFEIIDYRTMDEIKKTKPYWVELQDNLIPKSKFITIKLYLSESEHDKNEIKELENSIKNINKLIEFYIDKKIEDKDWSEEWKKFYKPFRIGKK</sequence>
<proteinExistence type="predicted"/>
<keyword evidence="1" id="KW-0687">Ribonucleoprotein</keyword>
<keyword evidence="1" id="KW-0689">Ribosomal protein</keyword>
<keyword evidence="1" id="KW-0489">Methyltransferase</keyword>
<keyword evidence="1" id="KW-0808">Transferase</keyword>
<name>A0AC61MPY2_9FIRM</name>
<gene>
    <name evidence="1" type="ORF">JFY71_10160</name>
</gene>
<protein>
    <submittedName>
        <fullName evidence="1">50S ribosomal protein L11 methyltransferase</fullName>
    </submittedName>
</protein>
<evidence type="ECO:0000313" key="2">
    <source>
        <dbReference type="Proteomes" id="UP000595814"/>
    </source>
</evidence>
<dbReference type="Proteomes" id="UP000595814">
    <property type="component" value="Chromosome"/>
</dbReference>
<reference evidence="1 2" key="1">
    <citation type="journal article" date="2022" name="Int. J. Syst. Evol. Microbiol.">
        <title>Miniphocaeibacter halophilus sp. nov., an ammonium-tolerant acetate-producing bacterium isolated from a biogas system.</title>
        <authorList>
            <person name="Schnurer A."/>
            <person name="Singh A."/>
            <person name="Bi S."/>
            <person name="Qiao W."/>
            <person name="Westerholm M."/>
        </authorList>
    </citation>
    <scope>NUCLEOTIDE SEQUENCE [LARGE SCALE GENOMIC DNA]</scope>
    <source>
        <strain evidence="1 2">AMB_01</strain>
    </source>
</reference>
<keyword evidence="2" id="KW-1185">Reference proteome</keyword>
<accession>A0AC61MPY2</accession>